<dbReference type="InterPro" id="IPR008948">
    <property type="entry name" value="L-Aspartase-like"/>
</dbReference>
<dbReference type="UniPathway" id="UPA00068">
    <property type="reaction ID" value="UER00114"/>
</dbReference>
<dbReference type="PRINTS" id="PR00149">
    <property type="entry name" value="FUMRATELYASE"/>
</dbReference>
<evidence type="ECO:0000256" key="1">
    <source>
        <dbReference type="ARBA" id="ARBA00004941"/>
    </source>
</evidence>
<dbReference type="OrthoDB" id="9769623at2"/>
<dbReference type="Gene3D" id="1.20.200.10">
    <property type="entry name" value="Fumarase/aspartase (Central domain)"/>
    <property type="match status" value="1"/>
</dbReference>
<dbReference type="PRINTS" id="PR00145">
    <property type="entry name" value="ARGSUCLYASE"/>
</dbReference>
<dbReference type="GO" id="GO:0005829">
    <property type="term" value="C:cytosol"/>
    <property type="evidence" value="ECO:0007669"/>
    <property type="project" value="TreeGrafter"/>
</dbReference>
<evidence type="ECO:0000256" key="2">
    <source>
        <dbReference type="ARBA" id="ARBA00012338"/>
    </source>
</evidence>
<dbReference type="Gene3D" id="1.10.40.30">
    <property type="entry name" value="Fumarase/aspartase (C-terminal domain)"/>
    <property type="match status" value="1"/>
</dbReference>
<comment type="pathway">
    <text evidence="1">Amino-acid biosynthesis; L-arginine biosynthesis; L-arginine from L-ornithine and carbamoyl phosphate: step 3/3.</text>
</comment>
<reference evidence="7 8" key="1">
    <citation type="submission" date="2018-06" db="EMBL/GenBank/DDBJ databases">
        <title>Genomic Encyclopedia of Type Strains, Phase IV (KMG-IV): sequencing the most valuable type-strain genomes for metagenomic binning, comparative biology and taxonomic classification.</title>
        <authorList>
            <person name="Goeker M."/>
        </authorList>
    </citation>
    <scope>NUCLEOTIDE SEQUENCE [LARGE SCALE GENOMIC DNA]</scope>
    <source>
        <strain evidence="7 8">DSM 18048</strain>
    </source>
</reference>
<dbReference type="Gene3D" id="1.10.275.10">
    <property type="entry name" value="Fumarase/aspartase (N-terminal domain)"/>
    <property type="match status" value="1"/>
</dbReference>
<name>A0A318S1R4_9DEIO</name>
<dbReference type="Pfam" id="PF14698">
    <property type="entry name" value="ASL_C2"/>
    <property type="match status" value="1"/>
</dbReference>
<dbReference type="PANTHER" id="PTHR43814">
    <property type="entry name" value="ARGININOSUCCINATE LYASE"/>
    <property type="match status" value="1"/>
</dbReference>
<dbReference type="EC" id="4.3.2.1" evidence="2 4"/>
<dbReference type="InterPro" id="IPR000362">
    <property type="entry name" value="Fumarate_lyase_fam"/>
</dbReference>
<feature type="domain" description="Argininosuccinate lyase C-terminal" evidence="6">
    <location>
        <begin position="352"/>
        <end position="420"/>
    </location>
</feature>
<dbReference type="InterPro" id="IPR009049">
    <property type="entry name" value="Argininosuccinate_lyase"/>
</dbReference>
<dbReference type="InterPro" id="IPR029419">
    <property type="entry name" value="Arg_succ_lyase_C"/>
</dbReference>
<evidence type="ECO:0000313" key="7">
    <source>
        <dbReference type="EMBL" id="PYE50424.1"/>
    </source>
</evidence>
<dbReference type="InterPro" id="IPR022761">
    <property type="entry name" value="Fumarate_lyase_N"/>
</dbReference>
<keyword evidence="8" id="KW-1185">Reference proteome</keyword>
<dbReference type="AlphaFoldDB" id="A0A318S1R4"/>
<dbReference type="PROSITE" id="PS00163">
    <property type="entry name" value="FUMARATE_LYASES"/>
    <property type="match status" value="1"/>
</dbReference>
<dbReference type="Pfam" id="PF00206">
    <property type="entry name" value="Lyase_1"/>
    <property type="match status" value="1"/>
</dbReference>
<evidence type="ECO:0000259" key="6">
    <source>
        <dbReference type="Pfam" id="PF14698"/>
    </source>
</evidence>
<evidence type="ECO:0000256" key="4">
    <source>
        <dbReference type="NCBIfam" id="TIGR00838"/>
    </source>
</evidence>
<organism evidence="7 8">
    <name type="scientific">Deinococcus yavapaiensis KR-236</name>
    <dbReference type="NCBI Taxonomy" id="694435"/>
    <lineage>
        <taxon>Bacteria</taxon>
        <taxon>Thermotogati</taxon>
        <taxon>Deinococcota</taxon>
        <taxon>Deinococci</taxon>
        <taxon>Deinococcales</taxon>
        <taxon>Deinococcaceae</taxon>
        <taxon>Deinococcus</taxon>
    </lineage>
</organism>
<keyword evidence="3" id="KW-0055">Arginine biosynthesis</keyword>
<dbReference type="PANTHER" id="PTHR43814:SF1">
    <property type="entry name" value="ARGININOSUCCINATE LYASE"/>
    <property type="match status" value="1"/>
</dbReference>
<dbReference type="NCBIfam" id="TIGR00838">
    <property type="entry name" value="argH"/>
    <property type="match status" value="1"/>
</dbReference>
<dbReference type="InterPro" id="IPR024083">
    <property type="entry name" value="Fumarase/histidase_N"/>
</dbReference>
<proteinExistence type="predicted"/>
<dbReference type="SUPFAM" id="SSF48557">
    <property type="entry name" value="L-aspartase-like"/>
    <property type="match status" value="1"/>
</dbReference>
<evidence type="ECO:0000256" key="3">
    <source>
        <dbReference type="ARBA" id="ARBA00022571"/>
    </source>
</evidence>
<dbReference type="InterPro" id="IPR020557">
    <property type="entry name" value="Fumarate_lyase_CS"/>
</dbReference>
<feature type="domain" description="Fumarate lyase N-terminal" evidence="5">
    <location>
        <begin position="83"/>
        <end position="285"/>
    </location>
</feature>
<dbReference type="GO" id="GO:0042450">
    <property type="term" value="P:L-arginine biosynthetic process via ornithine"/>
    <property type="evidence" value="ECO:0007669"/>
    <property type="project" value="UniProtKB-UniRule"/>
</dbReference>
<evidence type="ECO:0000259" key="5">
    <source>
        <dbReference type="Pfam" id="PF00206"/>
    </source>
</evidence>
<comment type="caution">
    <text evidence="7">The sequence shown here is derived from an EMBL/GenBank/DDBJ whole genome shotgun (WGS) entry which is preliminary data.</text>
</comment>
<dbReference type="RefSeq" id="WP_110888383.1">
    <property type="nucleotide sequence ID" value="NZ_QJSX01000018.1"/>
</dbReference>
<dbReference type="GO" id="GO:0004056">
    <property type="term" value="F:argininosuccinate lyase activity"/>
    <property type="evidence" value="ECO:0007669"/>
    <property type="project" value="UniProtKB-UniRule"/>
</dbReference>
<dbReference type="Proteomes" id="UP000248326">
    <property type="component" value="Unassembled WGS sequence"/>
</dbReference>
<keyword evidence="7" id="KW-0456">Lyase</keyword>
<protein>
    <recommendedName>
        <fullName evidence="2 4">Argininosuccinate lyase</fullName>
        <ecNumber evidence="2 4">4.3.2.1</ecNumber>
    </recommendedName>
</protein>
<gene>
    <name evidence="7" type="ORF">DES52_11841</name>
</gene>
<keyword evidence="3" id="KW-0028">Amino-acid biosynthesis</keyword>
<dbReference type="CDD" id="cd01359">
    <property type="entry name" value="Argininosuccinate_lyase"/>
    <property type="match status" value="1"/>
</dbReference>
<dbReference type="EMBL" id="QJSX01000018">
    <property type="protein sequence ID" value="PYE50424.1"/>
    <property type="molecule type" value="Genomic_DNA"/>
</dbReference>
<evidence type="ECO:0000313" key="8">
    <source>
        <dbReference type="Proteomes" id="UP000248326"/>
    </source>
</evidence>
<accession>A0A318S1R4</accession>
<sequence length="469" mass="51799">MTWHPVYREVVLEPDYRFASAHLLPHLFDALTAHAQSHAKSGLPGATEAVTLLRELRRESWPPYDPAIEDVFFSLDRRLASRSPEAAGALRTALSRNDLDMAIYRLTAREELLRAMESVEKLRGVLLNLAEAEVDTVIVAYTHHQPAQPTTLAHYLTALENVLSRDSDRLADALKRLNLSPLGAVALAGSSHPLDRDFTAQALGFDRPVENTYDAVSTSDWQCELAGALSTCAVTLSRALYDLLFWASRGLVTVADGLVQGSSVMPQKRNPVALEHARTKFSKLLGYAQAVLLSSHNVPFGDINDPGPDVQEPMRALWEDFRQGLALFTVSLEGLRVHRERFLAEATTGDTMITELADTLARTSACTFRDAHHAAQQLLANLRTQGRSLCSATPTDLHRLGIDVPADVLTAALDVHAFVNRRRTFGGPASDVMRAHLQMARARLSHDSTRRQAWLDRFERARRALKGAA</sequence>